<protein>
    <submittedName>
        <fullName evidence="3">SRPBCC domain-containing protein</fullName>
    </submittedName>
</protein>
<dbReference type="Pfam" id="PF08327">
    <property type="entry name" value="AHSA1"/>
    <property type="match status" value="1"/>
</dbReference>
<geneLocation type="plasmid" evidence="3">
    <name>unnamed1</name>
</geneLocation>
<dbReference type="InterPro" id="IPR013538">
    <property type="entry name" value="ASHA1/2-like_C"/>
</dbReference>
<dbReference type="Gene3D" id="3.30.530.20">
    <property type="match status" value="1"/>
</dbReference>
<comment type="similarity">
    <text evidence="1">Belongs to the AHA1 family.</text>
</comment>
<dbReference type="EMBL" id="CP026310">
    <property type="protein sequence ID" value="AUV84234.1"/>
    <property type="molecule type" value="Genomic_DNA"/>
</dbReference>
<gene>
    <name evidence="3" type="ORF">C2R22_22015</name>
</gene>
<dbReference type="KEGG" id="srub:C2R22_22015"/>
<dbReference type="InterPro" id="IPR023393">
    <property type="entry name" value="START-like_dom_sf"/>
</dbReference>
<evidence type="ECO:0000256" key="1">
    <source>
        <dbReference type="ARBA" id="ARBA00006817"/>
    </source>
</evidence>
<evidence type="ECO:0000313" key="3">
    <source>
        <dbReference type="EMBL" id="AUV84234.1"/>
    </source>
</evidence>
<dbReference type="SUPFAM" id="SSF55961">
    <property type="entry name" value="Bet v1-like"/>
    <property type="match status" value="1"/>
</dbReference>
<dbReference type="OrthoDB" id="165863at2157"/>
<dbReference type="GeneID" id="35594829"/>
<feature type="domain" description="Activator of Hsp90 ATPase homologue 1/2-like C-terminal" evidence="2">
    <location>
        <begin position="22"/>
        <end position="156"/>
    </location>
</feature>
<dbReference type="Proteomes" id="UP000236584">
    <property type="component" value="Plasmid unnamed1"/>
</dbReference>
<keyword evidence="4" id="KW-1185">Reference proteome</keyword>
<evidence type="ECO:0000313" key="4">
    <source>
        <dbReference type="Proteomes" id="UP000236584"/>
    </source>
</evidence>
<reference evidence="3 4" key="1">
    <citation type="submission" date="2018-01" db="EMBL/GenBank/DDBJ databases">
        <title>Complete genome sequence of Salinigranum rubrum GX10T, an extremely halophilic archaeon isolated from a marine solar saltern.</title>
        <authorList>
            <person name="Han S."/>
        </authorList>
    </citation>
    <scope>NUCLEOTIDE SEQUENCE [LARGE SCALE GENOMIC DNA]</scope>
    <source>
        <strain evidence="3 4">GX10</strain>
        <plasmid evidence="4">Plasmid unnamed1</plasmid>
    </source>
</reference>
<accession>A0A2I8VQS8</accession>
<organism evidence="3 4">
    <name type="scientific">Salinigranum rubrum</name>
    <dbReference type="NCBI Taxonomy" id="755307"/>
    <lineage>
        <taxon>Archaea</taxon>
        <taxon>Methanobacteriati</taxon>
        <taxon>Methanobacteriota</taxon>
        <taxon>Stenosarchaea group</taxon>
        <taxon>Halobacteria</taxon>
        <taxon>Halobacteriales</taxon>
        <taxon>Haloferacaceae</taxon>
        <taxon>Salinigranum</taxon>
    </lineage>
</organism>
<keyword evidence="3" id="KW-0614">Plasmid</keyword>
<dbReference type="AlphaFoldDB" id="A0A2I8VQS8"/>
<sequence>MTHETEFDPSEYDVTITRTFAATREAVWDAWTDPDQIAQWWGPKHFTVPRCELDVRPGGELRIDMEGPDGTVYPSEGVFEVVEEPKRLVLIAAAGEDDDGDYQFEVRQTVTFEERDGVTVLTLGAEVMEATADTVKHLEGMEEGWSQSFEKLDDLLAPSGGEP</sequence>
<dbReference type="RefSeq" id="WP_103427922.1">
    <property type="nucleotide sequence ID" value="NZ_CP026310.1"/>
</dbReference>
<name>A0A2I8VQS8_9EURY</name>
<evidence type="ECO:0000259" key="2">
    <source>
        <dbReference type="Pfam" id="PF08327"/>
    </source>
</evidence>
<proteinExistence type="inferred from homology"/>